<evidence type="ECO:0000256" key="1">
    <source>
        <dbReference type="SAM" id="Phobius"/>
    </source>
</evidence>
<proteinExistence type="evidence at transcript level"/>
<reference evidence="2" key="1">
    <citation type="submission" date="2009-02" db="EMBL/GenBank/DDBJ databases">
        <title>Construction of SSH cDNA library from hemocytes of Scylla paramamosain LPS-challenged.</title>
        <authorList>
            <person name="Wang K.J."/>
            <person name="Chen F.Y."/>
            <person name="Bo J."/>
            <person name="Ren H.L."/>
        </authorList>
    </citation>
    <scope>NUCLEOTIDE SEQUENCE</scope>
</reference>
<dbReference type="EMBL" id="FJ774798">
    <property type="protein sequence ID" value="ACY66519.1"/>
    <property type="molecule type" value="mRNA"/>
</dbReference>
<evidence type="ECO:0000313" key="2">
    <source>
        <dbReference type="EMBL" id="ACY66519.1"/>
    </source>
</evidence>
<keyword evidence="1" id="KW-0472">Membrane</keyword>
<keyword evidence="1" id="KW-1133">Transmembrane helix</keyword>
<feature type="non-terminal residue" evidence="2">
    <location>
        <position position="1"/>
    </location>
</feature>
<organism evidence="2">
    <name type="scientific">Scylla paramamosain</name>
    <name type="common">Mud crab</name>
    <dbReference type="NCBI Taxonomy" id="85552"/>
    <lineage>
        <taxon>Eukaryota</taxon>
        <taxon>Metazoa</taxon>
        <taxon>Ecdysozoa</taxon>
        <taxon>Arthropoda</taxon>
        <taxon>Crustacea</taxon>
        <taxon>Multicrustacea</taxon>
        <taxon>Malacostraca</taxon>
        <taxon>Eumalacostraca</taxon>
        <taxon>Eucarida</taxon>
        <taxon>Decapoda</taxon>
        <taxon>Pleocyemata</taxon>
        <taxon>Brachyura</taxon>
        <taxon>Eubrachyura</taxon>
        <taxon>Portunoidea</taxon>
        <taxon>Portunidae</taxon>
        <taxon>Portuninae</taxon>
        <taxon>Scylla</taxon>
    </lineage>
</organism>
<keyword evidence="1" id="KW-0812">Transmembrane</keyword>
<protein>
    <submittedName>
        <fullName evidence="2">Uncharacterized protein</fullName>
    </submittedName>
</protein>
<dbReference type="AlphaFoldDB" id="D2DSV9"/>
<feature type="transmembrane region" description="Helical" evidence="1">
    <location>
        <begin position="6"/>
        <end position="29"/>
    </location>
</feature>
<name>D2DSV9_SCYPA</name>
<sequence length="65" mass="7063">TKLPVVLLQVACLVASLVLVVLQVVPLVVTPLALPSRRSIKVPVLSQGTRHSISVLNLMLYLFVF</sequence>
<accession>D2DSV9</accession>